<dbReference type="InterPro" id="IPR011989">
    <property type="entry name" value="ARM-like"/>
</dbReference>
<dbReference type="AlphaFoldDB" id="A0A5B9ME24"/>
<keyword evidence="4" id="KW-1185">Reference proteome</keyword>
<dbReference type="SUPFAM" id="SSF48371">
    <property type="entry name" value="ARM repeat"/>
    <property type="match status" value="1"/>
</dbReference>
<evidence type="ECO:0000313" key="3">
    <source>
        <dbReference type="EMBL" id="QEF98220.1"/>
    </source>
</evidence>
<sequence precursor="true">MSDSPGMGRLLQWRLSVLATLLCPLCVSSSLRATDDVADSPPLVQRALQAELDGDADSRQELVSLALKHDPDDSTARWLAGYVKHDGQWMPASRSAFLNAIDEVIAEYETLRDQCAGSLSGEITLARWCRRNELADRERMHWRNVIAFDNTNDEARKRLKLRDFQGQLVTTDQIEAYKQASTSNRRAHRVWGPKLNRLRREIEGNPNSHDSAAWKEVAEIKDSDAIPSMAKLVPTAEPELQRHLIQTIANIPSQVASDALVQLSLNLKDDSVRQAAAEGLAGHPIHSYVPQYLNRMESPVKFVSTTNQVGDYVVSAIQMRKERPDDAINLSQSSSARFQVMGAAARNSALYRSVVARELRRQQSRVKTTERAITTNNARIKLANDRIFTALRVATGETMDDVPRLWWDWWKKYNEYLVTERKPEYYFTNADYRERVIRLPSARRCECFPAGTLVHTETGKRAIETIRRGDKVLSQDTETGELSYQVVTQTTVRPPSATMRITVAGEEITSTDGHPFWVIGKGWTMAKDLNPGDRLQSIGESKAIEVTEGGTSVEAHNLIVDNTNAYFVGNAGILVHDNILRTASRIPIPGWQTK</sequence>
<dbReference type="InterPro" id="IPR006141">
    <property type="entry name" value="Intein_N"/>
</dbReference>
<dbReference type="Proteomes" id="UP000321353">
    <property type="component" value="Chromosome"/>
</dbReference>
<dbReference type="PROSITE" id="PS50817">
    <property type="entry name" value="INTEIN_N_TER"/>
    <property type="match status" value="1"/>
</dbReference>
<gene>
    <name evidence="3" type="ORF">Mal15_22690</name>
</gene>
<feature type="signal peptide" evidence="1">
    <location>
        <begin position="1"/>
        <end position="33"/>
    </location>
</feature>
<reference evidence="3 4" key="1">
    <citation type="submission" date="2019-02" db="EMBL/GenBank/DDBJ databases">
        <title>Planctomycetal bacteria perform biofilm scaping via a novel small molecule.</title>
        <authorList>
            <person name="Jeske O."/>
            <person name="Boedeker C."/>
            <person name="Wiegand S."/>
            <person name="Breitling P."/>
            <person name="Kallscheuer N."/>
            <person name="Jogler M."/>
            <person name="Rohde M."/>
            <person name="Petersen J."/>
            <person name="Medema M.H."/>
            <person name="Surup F."/>
            <person name="Jogler C."/>
        </authorList>
    </citation>
    <scope>NUCLEOTIDE SEQUENCE [LARGE SCALE GENOMIC DNA]</scope>
    <source>
        <strain evidence="3 4">Mal15</strain>
    </source>
</reference>
<dbReference type="Pfam" id="PF07591">
    <property type="entry name" value="PT-HINT"/>
    <property type="match status" value="1"/>
</dbReference>
<protein>
    <recommendedName>
        <fullName evidence="2">Hint domain-containing protein</fullName>
    </recommendedName>
</protein>
<organism evidence="3 4">
    <name type="scientific">Stieleria maiorica</name>
    <dbReference type="NCBI Taxonomy" id="2795974"/>
    <lineage>
        <taxon>Bacteria</taxon>
        <taxon>Pseudomonadati</taxon>
        <taxon>Planctomycetota</taxon>
        <taxon>Planctomycetia</taxon>
        <taxon>Pirellulales</taxon>
        <taxon>Pirellulaceae</taxon>
        <taxon>Stieleria</taxon>
    </lineage>
</organism>
<dbReference type="KEGG" id="smam:Mal15_22690"/>
<feature type="chain" id="PRO_5022870528" description="Hint domain-containing protein" evidence="1">
    <location>
        <begin position="34"/>
        <end position="594"/>
    </location>
</feature>
<accession>A0A5B9ME24</accession>
<name>A0A5B9ME24_9BACT</name>
<dbReference type="GO" id="GO:0016539">
    <property type="term" value="P:intein-mediated protein splicing"/>
    <property type="evidence" value="ECO:0007669"/>
    <property type="project" value="InterPro"/>
</dbReference>
<proteinExistence type="predicted"/>
<evidence type="ECO:0000259" key="2">
    <source>
        <dbReference type="SMART" id="SM00306"/>
    </source>
</evidence>
<dbReference type="Pfam" id="PF13646">
    <property type="entry name" value="HEAT_2"/>
    <property type="match status" value="1"/>
</dbReference>
<dbReference type="CDD" id="cd00081">
    <property type="entry name" value="Hint"/>
    <property type="match status" value="1"/>
</dbReference>
<dbReference type="EMBL" id="CP036264">
    <property type="protein sequence ID" value="QEF98220.1"/>
    <property type="molecule type" value="Genomic_DNA"/>
</dbReference>
<dbReference type="SUPFAM" id="SSF51294">
    <property type="entry name" value="Hedgehog/intein (Hint) domain"/>
    <property type="match status" value="1"/>
</dbReference>
<dbReference type="InterPro" id="IPR016024">
    <property type="entry name" value="ARM-type_fold"/>
</dbReference>
<dbReference type="RefSeq" id="WP_147867778.1">
    <property type="nucleotide sequence ID" value="NZ_CP036264.1"/>
</dbReference>
<feature type="domain" description="Hint" evidence="2">
    <location>
        <begin position="445"/>
        <end position="539"/>
    </location>
</feature>
<dbReference type="SMART" id="SM00306">
    <property type="entry name" value="HintN"/>
    <property type="match status" value="1"/>
</dbReference>
<keyword evidence="1" id="KW-0732">Signal</keyword>
<dbReference type="Gene3D" id="1.25.10.10">
    <property type="entry name" value="Leucine-rich Repeat Variant"/>
    <property type="match status" value="1"/>
</dbReference>
<evidence type="ECO:0000256" key="1">
    <source>
        <dbReference type="SAM" id="SignalP"/>
    </source>
</evidence>
<dbReference type="Gene3D" id="2.170.16.10">
    <property type="entry name" value="Hedgehog/Intein (Hint) domain"/>
    <property type="match status" value="1"/>
</dbReference>
<dbReference type="InterPro" id="IPR036844">
    <property type="entry name" value="Hint_dom_sf"/>
</dbReference>
<evidence type="ECO:0000313" key="4">
    <source>
        <dbReference type="Proteomes" id="UP000321353"/>
    </source>
</evidence>
<dbReference type="InterPro" id="IPR003587">
    <property type="entry name" value="Hint_dom_N"/>
</dbReference>